<dbReference type="AlphaFoldDB" id="A0A917UWB2"/>
<evidence type="ECO:0000256" key="1">
    <source>
        <dbReference type="SAM" id="MobiDB-lite"/>
    </source>
</evidence>
<feature type="region of interest" description="Disordered" evidence="1">
    <location>
        <begin position="1"/>
        <end position="30"/>
    </location>
</feature>
<dbReference type="RefSeq" id="WP_188964840.1">
    <property type="nucleotide sequence ID" value="NZ_BMOE01000026.1"/>
</dbReference>
<sequence length="210" mass="22728">MTRGNPNDKRTPCPEPQPVGTPAPLTRQGTFSGPAIAVCERMPRETLVRPTEGGEVCLPPVRPVGVPLQRVTVPPAECLSGVVVGTFHEPRPEITAPRDVEDPVTLIPVDADPTLIGVRVTRVDTAVSMTVVLTREQQRALLQELQAHLDRPTLPDPLAGQDAAFGCWRAGERDDPCSDCVFSGPMIGGAHDEEDVVFCWQLDEAMNGRR</sequence>
<accession>A0A917UWB2</accession>
<organism evidence="2 3">
    <name type="scientific">Deinococcus aquiradiocola</name>
    <dbReference type="NCBI Taxonomy" id="393059"/>
    <lineage>
        <taxon>Bacteria</taxon>
        <taxon>Thermotogati</taxon>
        <taxon>Deinococcota</taxon>
        <taxon>Deinococci</taxon>
        <taxon>Deinococcales</taxon>
        <taxon>Deinococcaceae</taxon>
        <taxon>Deinococcus</taxon>
    </lineage>
</organism>
<feature type="compositionally biased region" description="Basic and acidic residues" evidence="1">
    <location>
        <begin position="1"/>
        <end position="12"/>
    </location>
</feature>
<evidence type="ECO:0000313" key="2">
    <source>
        <dbReference type="EMBL" id="GGJ89959.1"/>
    </source>
</evidence>
<reference evidence="2" key="1">
    <citation type="journal article" date="2014" name="Int. J. Syst. Evol. Microbiol.">
        <title>Complete genome sequence of Corynebacterium casei LMG S-19264T (=DSM 44701T), isolated from a smear-ripened cheese.</title>
        <authorList>
            <consortium name="US DOE Joint Genome Institute (JGI-PGF)"/>
            <person name="Walter F."/>
            <person name="Albersmeier A."/>
            <person name="Kalinowski J."/>
            <person name="Ruckert C."/>
        </authorList>
    </citation>
    <scope>NUCLEOTIDE SEQUENCE</scope>
    <source>
        <strain evidence="2">JCM 14371</strain>
    </source>
</reference>
<comment type="caution">
    <text evidence="2">The sequence shown here is derived from an EMBL/GenBank/DDBJ whole genome shotgun (WGS) entry which is preliminary data.</text>
</comment>
<reference evidence="2" key="2">
    <citation type="submission" date="2020-09" db="EMBL/GenBank/DDBJ databases">
        <authorList>
            <person name="Sun Q."/>
            <person name="Ohkuma M."/>
        </authorList>
    </citation>
    <scope>NUCLEOTIDE SEQUENCE</scope>
    <source>
        <strain evidence="2">JCM 14371</strain>
    </source>
</reference>
<keyword evidence="3" id="KW-1185">Reference proteome</keyword>
<protein>
    <submittedName>
        <fullName evidence="2">Uncharacterized protein</fullName>
    </submittedName>
</protein>
<evidence type="ECO:0000313" key="3">
    <source>
        <dbReference type="Proteomes" id="UP000635726"/>
    </source>
</evidence>
<name>A0A917UWB2_9DEIO</name>
<dbReference type="EMBL" id="BMOE01000026">
    <property type="protein sequence ID" value="GGJ89959.1"/>
    <property type="molecule type" value="Genomic_DNA"/>
</dbReference>
<dbReference type="Proteomes" id="UP000635726">
    <property type="component" value="Unassembled WGS sequence"/>
</dbReference>
<gene>
    <name evidence="2" type="ORF">GCM10008939_37400</name>
</gene>
<proteinExistence type="predicted"/>